<accession>A0A644UQ82</accession>
<reference evidence="1" key="1">
    <citation type="submission" date="2019-08" db="EMBL/GenBank/DDBJ databases">
        <authorList>
            <person name="Kucharzyk K."/>
            <person name="Murdoch R.W."/>
            <person name="Higgins S."/>
            <person name="Loffler F."/>
        </authorList>
    </citation>
    <scope>NUCLEOTIDE SEQUENCE</scope>
</reference>
<name>A0A644UQ82_9ZZZZ</name>
<organism evidence="1">
    <name type="scientific">bioreactor metagenome</name>
    <dbReference type="NCBI Taxonomy" id="1076179"/>
    <lineage>
        <taxon>unclassified sequences</taxon>
        <taxon>metagenomes</taxon>
        <taxon>ecological metagenomes</taxon>
    </lineage>
</organism>
<gene>
    <name evidence="1" type="ORF">SDC9_26983</name>
</gene>
<sequence length="338" mass="39399">MILSVIFVLGCSKNDNKNGEIKTSTAENPKNLPSSGGKTLEMILVIPDEIYKGELKDSIGGYFMKACEGLSQPEPLFDVVQMNPNAFFKSEMFQKHRNVFIIDFKSTNKENTIFQKIDYKSYPQAYFQIIANNRDSLHSLISKYSPSIIHQFYNNEHRRVASAFRNYENIDITKKLKTTFKFSLAFSKEYLISKFEDDFAWFRKDFKVNNEQKTLNIMIYKTPFLGNGMFNEEKIIELRNKISKANIPGPTRGSYMGTEERFPFYRNTISLNGKPAVETRGLWRLYNDFMGGPFVNYCFHDEKNNQFVMIDCFLYAPNQTKRDELMQLESIVYSLKLD</sequence>
<dbReference type="InterPro" id="IPR032286">
    <property type="entry name" value="DUF4837"/>
</dbReference>
<protein>
    <recommendedName>
        <fullName evidence="2">DUF4837 domain-containing protein</fullName>
    </recommendedName>
</protein>
<evidence type="ECO:0008006" key="2">
    <source>
        <dbReference type="Google" id="ProtNLM"/>
    </source>
</evidence>
<dbReference type="EMBL" id="VSSQ01000145">
    <property type="protein sequence ID" value="MPL81074.1"/>
    <property type="molecule type" value="Genomic_DNA"/>
</dbReference>
<proteinExistence type="predicted"/>
<comment type="caution">
    <text evidence="1">The sequence shown here is derived from an EMBL/GenBank/DDBJ whole genome shotgun (WGS) entry which is preliminary data.</text>
</comment>
<dbReference type="AlphaFoldDB" id="A0A644UQ82"/>
<dbReference type="Pfam" id="PF16125">
    <property type="entry name" value="DUF4837"/>
    <property type="match status" value="1"/>
</dbReference>
<evidence type="ECO:0000313" key="1">
    <source>
        <dbReference type="EMBL" id="MPL81074.1"/>
    </source>
</evidence>